<dbReference type="Proteomes" id="UP001157502">
    <property type="component" value="Chromosome 15"/>
</dbReference>
<dbReference type="EMBL" id="CM055742">
    <property type="protein sequence ID" value="KAJ8000879.1"/>
    <property type="molecule type" value="Genomic_DNA"/>
</dbReference>
<evidence type="ECO:0000313" key="2">
    <source>
        <dbReference type="Proteomes" id="UP001157502"/>
    </source>
</evidence>
<proteinExistence type="predicted"/>
<evidence type="ECO:0000313" key="1">
    <source>
        <dbReference type="EMBL" id="KAJ8000879.1"/>
    </source>
</evidence>
<sequence length="287" mass="32437">MPRGASKNKPKKSLNSLELQVSEDSVSEREHGDAMLMDTDSAQVKEVTSADIMQAIKSLKQDFHTEISGVLTAIKDIQANIRECNGRITQAEERVSSAEESINSLQTKVSALEGKVTFLETKADDLENRSRRNNMRIVGIPVKDEGTDSCAFMEKWFTENLSVQPPVILERAPRITGPAHGPTSSSRTFIVKFQNYRDKERVWRASRAKGQLIYKINNIRFHLDLSAEVYKQQRDFYDVRQKLRERGVDKHRMLYPAKLLVTHGGRAHTFNTPAAVYQFIAGLGEDA</sequence>
<gene>
    <name evidence="1" type="ORF">DPEC_G00184980</name>
</gene>
<accession>A0ACC2GB64</accession>
<comment type="caution">
    <text evidence="1">The sequence shown here is derived from an EMBL/GenBank/DDBJ whole genome shotgun (WGS) entry which is preliminary data.</text>
</comment>
<reference evidence="1" key="1">
    <citation type="submission" date="2021-05" db="EMBL/GenBank/DDBJ databases">
        <authorList>
            <person name="Pan Q."/>
            <person name="Jouanno E."/>
            <person name="Zahm M."/>
            <person name="Klopp C."/>
            <person name="Cabau C."/>
            <person name="Louis A."/>
            <person name="Berthelot C."/>
            <person name="Parey E."/>
            <person name="Roest Crollius H."/>
            <person name="Montfort J."/>
            <person name="Robinson-Rechavi M."/>
            <person name="Bouchez O."/>
            <person name="Lampietro C."/>
            <person name="Lopez Roques C."/>
            <person name="Donnadieu C."/>
            <person name="Postlethwait J."/>
            <person name="Bobe J."/>
            <person name="Dillon D."/>
            <person name="Chandos A."/>
            <person name="von Hippel F."/>
            <person name="Guiguen Y."/>
        </authorList>
    </citation>
    <scope>NUCLEOTIDE SEQUENCE</scope>
    <source>
        <strain evidence="1">YG-Jan2019</strain>
    </source>
</reference>
<name>A0ACC2GB64_DALPE</name>
<organism evidence="1 2">
    <name type="scientific">Dallia pectoralis</name>
    <name type="common">Alaska blackfish</name>
    <dbReference type="NCBI Taxonomy" id="75939"/>
    <lineage>
        <taxon>Eukaryota</taxon>
        <taxon>Metazoa</taxon>
        <taxon>Chordata</taxon>
        <taxon>Craniata</taxon>
        <taxon>Vertebrata</taxon>
        <taxon>Euteleostomi</taxon>
        <taxon>Actinopterygii</taxon>
        <taxon>Neopterygii</taxon>
        <taxon>Teleostei</taxon>
        <taxon>Protacanthopterygii</taxon>
        <taxon>Esociformes</taxon>
        <taxon>Umbridae</taxon>
        <taxon>Dallia</taxon>
    </lineage>
</organism>
<keyword evidence="2" id="KW-1185">Reference proteome</keyword>
<protein>
    <submittedName>
        <fullName evidence="1">Uncharacterized protein</fullName>
    </submittedName>
</protein>